<feature type="domain" description="TROVE" evidence="1">
    <location>
        <begin position="199"/>
        <end position="583"/>
    </location>
</feature>
<evidence type="ECO:0000313" key="3">
    <source>
        <dbReference type="Proteomes" id="UP000694388"/>
    </source>
</evidence>
<dbReference type="GO" id="GO:0005697">
    <property type="term" value="C:telomerase holoenzyme complex"/>
    <property type="evidence" value="ECO:0007669"/>
    <property type="project" value="TreeGrafter"/>
</dbReference>
<dbReference type="InterPro" id="IPR008858">
    <property type="entry name" value="TROVE_dom"/>
</dbReference>
<dbReference type="InterPro" id="IPR052652">
    <property type="entry name" value="Telomerase_Complex_Comp"/>
</dbReference>
<sequence>MVQTDDGSLESKTLRTGDLFVPRTVHLPRSSKLPSKSSILHQHDGTALMSPMSGHRSSQPLCGHLGSSTHHLSPKSEMLGTKNRLLEQLTRSSEARMERASRLLSSTSWSLHRSESPEMKRMTGYDVSALEDKKHVVERKRKFDVEQQHFKHPRSQKTTESGSSLDVITEMMVWLSEAVGDLRGKPWGLGFSMDTGLILPSAQQLPVQQVEDPSFEIKLALVNAVSLALIVGLTWKKTEGSACATIIDLATRVALKNPEFILKLAVWARRELGLRQPTCLLLALAAHLPSCQPYMARYGPVAILLPTDWTEVPQVYQTLFGHNLPACLRRALTLKFAEFDEYQLGKYNRKPKKPKKLKWKALQEEEENKRFTLKNLICRLHISKPTYHVMCLLEKRYPADLEAFRRSGLPGLFQADQANCRMRIAMPQTWETQLPLRGNNAAVWEQLIDDGKLPFMAMLRNLRNLLLAGISSQHHEKILNKLTDKKAVVGSRQFPFRFFTAYEVLEDLERKIPQAVHPLPSVRQQMRGRMFDEEICIKLKRRRKILQKLSCCTDIASWLQRYRSALDTALKIATTYNIPRLPGTTVILCNFSQEMSFSCFSARGLGKAHLVIEVAVLIGLMIKFCSEQAHLFLYGAKCCHEVQLETGTVLENMKRLLEQQELDFGRVAVFPSDVLRHLIFRKQKVERLVVLDLHHLDPEVLRLVAQYRRLVYPGLLLVHSSLIGSFRFETPLKSNSNDIYLHGYSEQIFRFLAERGSAKLLGHIDLMDKMYKVPLPEDKLLHRDELALTPTPHVPPTVRWRVVRVFISSTFRDMHGERDLLTRFVIPQLRSRAAARCLEIREVDLRWGLTAQDSYASRQLEVCLAEANRADLFVGLLGNRYGHVVQDYTLPDEPHFNWVRFALVPLSLSAFTLKNSNCLIFLTTLDWDGLSFVLGDVGEAWFAF</sequence>
<dbReference type="SUPFAM" id="SSF140864">
    <property type="entry name" value="TROVE domain-like"/>
    <property type="match status" value="1"/>
</dbReference>
<dbReference type="GO" id="GO:0070034">
    <property type="term" value="F:telomerase RNA binding"/>
    <property type="evidence" value="ECO:0007669"/>
    <property type="project" value="TreeGrafter"/>
</dbReference>
<dbReference type="Pfam" id="PF19334">
    <property type="entry name" value="DUF5920"/>
    <property type="match status" value="1"/>
</dbReference>
<evidence type="ECO:0000259" key="1">
    <source>
        <dbReference type="PROSITE" id="PS50988"/>
    </source>
</evidence>
<reference evidence="2" key="1">
    <citation type="submission" date="2025-05" db="UniProtKB">
        <authorList>
            <consortium name="Ensembl"/>
        </authorList>
    </citation>
    <scope>IDENTIFICATION</scope>
</reference>
<dbReference type="InterPro" id="IPR037214">
    <property type="entry name" value="TROVE_dom_sf"/>
</dbReference>
<dbReference type="Ensembl" id="ENSEBUT00000001806.1">
    <property type="protein sequence ID" value="ENSEBUP00000001478.1"/>
    <property type="gene ID" value="ENSEBUG00000001266.1"/>
</dbReference>
<dbReference type="GeneTree" id="ENSGT00940000167043"/>
<keyword evidence="3" id="KW-1185">Reference proteome</keyword>
<dbReference type="Pfam" id="PF13271">
    <property type="entry name" value="DUF4062"/>
    <property type="match status" value="1"/>
</dbReference>
<dbReference type="Ensembl" id="ENSEBUT00000001781.1">
    <property type="protein sequence ID" value="ENSEBUP00000001453.1"/>
    <property type="gene ID" value="ENSEBUG00000001266.1"/>
</dbReference>
<accession>A0A8C4PWU5</accession>
<dbReference type="AlphaFoldDB" id="A0A8C4PWU5"/>
<dbReference type="GO" id="GO:0003720">
    <property type="term" value="F:telomerase activity"/>
    <property type="evidence" value="ECO:0007669"/>
    <property type="project" value="TreeGrafter"/>
</dbReference>
<dbReference type="Pfam" id="PF05731">
    <property type="entry name" value="TROVE"/>
    <property type="match status" value="1"/>
</dbReference>
<protein>
    <recommendedName>
        <fullName evidence="1">TROVE domain-containing protein</fullName>
    </recommendedName>
</protein>
<organism evidence="2 3">
    <name type="scientific">Eptatretus burgeri</name>
    <name type="common">Inshore hagfish</name>
    <dbReference type="NCBI Taxonomy" id="7764"/>
    <lineage>
        <taxon>Eukaryota</taxon>
        <taxon>Metazoa</taxon>
        <taxon>Chordata</taxon>
        <taxon>Craniata</taxon>
        <taxon>Vertebrata</taxon>
        <taxon>Cyclostomata</taxon>
        <taxon>Myxini</taxon>
        <taxon>Myxiniformes</taxon>
        <taxon>Myxinidae</taxon>
        <taxon>Eptatretinae</taxon>
        <taxon>Eptatretus</taxon>
    </lineage>
</organism>
<dbReference type="PANTHER" id="PTHR44791">
    <property type="entry name" value="TELOMERASE PROTEIN COMPONENT 1 TEP1"/>
    <property type="match status" value="1"/>
</dbReference>
<name>A0A8C4PWU5_EPTBU</name>
<dbReference type="Ensembl" id="ENSEBUT00000001829.1">
    <property type="protein sequence ID" value="ENSEBUP00000001501.1"/>
    <property type="gene ID" value="ENSEBUG00000001266.1"/>
</dbReference>
<dbReference type="Proteomes" id="UP000694388">
    <property type="component" value="Unplaced"/>
</dbReference>
<proteinExistence type="predicted"/>
<dbReference type="PANTHER" id="PTHR44791:SF1">
    <property type="entry name" value="TELOMERASE PROTEIN COMPONENT 1"/>
    <property type="match status" value="1"/>
</dbReference>
<dbReference type="InterPro" id="IPR025139">
    <property type="entry name" value="DUF4062"/>
</dbReference>
<dbReference type="InterPro" id="IPR045804">
    <property type="entry name" value="DUF5920"/>
</dbReference>
<dbReference type="PROSITE" id="PS50988">
    <property type="entry name" value="TROVE"/>
    <property type="match status" value="1"/>
</dbReference>
<dbReference type="GO" id="GO:0000722">
    <property type="term" value="P:telomere maintenance via recombination"/>
    <property type="evidence" value="ECO:0007669"/>
    <property type="project" value="TreeGrafter"/>
</dbReference>
<evidence type="ECO:0000313" key="2">
    <source>
        <dbReference type="Ensembl" id="ENSEBUP00000001478.1"/>
    </source>
</evidence>